<dbReference type="GO" id="GO:0016020">
    <property type="term" value="C:membrane"/>
    <property type="evidence" value="ECO:0007669"/>
    <property type="project" value="UniProtKB-SubCell"/>
</dbReference>
<dbReference type="GO" id="GO:0004930">
    <property type="term" value="F:G protein-coupled receptor activity"/>
    <property type="evidence" value="ECO:0007669"/>
    <property type="project" value="InterPro"/>
</dbReference>
<organism evidence="6 7">
    <name type="scientific">Cottoperca gobio</name>
    <name type="common">Frogmouth</name>
    <name type="synonym">Aphritis gobio</name>
    <dbReference type="NCBI Taxonomy" id="56716"/>
    <lineage>
        <taxon>Eukaryota</taxon>
        <taxon>Metazoa</taxon>
        <taxon>Chordata</taxon>
        <taxon>Craniata</taxon>
        <taxon>Vertebrata</taxon>
        <taxon>Euteleostomi</taxon>
        <taxon>Actinopterygii</taxon>
        <taxon>Neopterygii</taxon>
        <taxon>Teleostei</taxon>
        <taxon>Neoteleostei</taxon>
        <taxon>Acanthomorphata</taxon>
        <taxon>Eupercaria</taxon>
        <taxon>Perciformes</taxon>
        <taxon>Notothenioidei</taxon>
        <taxon>Bovichtidae</taxon>
        <taxon>Cottoperca</taxon>
    </lineage>
</organism>
<keyword evidence="2" id="KW-0812">Transmembrane</keyword>
<evidence type="ECO:0000256" key="1">
    <source>
        <dbReference type="ARBA" id="ARBA00004141"/>
    </source>
</evidence>
<dbReference type="InParanoid" id="A0A6J2PS53"/>
<dbReference type="GeneID" id="115008440"/>
<comment type="subcellular location">
    <subcellularLocation>
        <location evidence="1">Membrane</location>
        <topology evidence="1">Multi-pass membrane protein</topology>
    </subcellularLocation>
</comment>
<protein>
    <submittedName>
        <fullName evidence="7">Metabotropic glutamate receptor 3-like</fullName>
    </submittedName>
</protein>
<dbReference type="InterPro" id="IPR017978">
    <property type="entry name" value="GPCR_3_C"/>
</dbReference>
<dbReference type="PROSITE" id="PS50259">
    <property type="entry name" value="G_PROTEIN_RECEP_F3_4"/>
    <property type="match status" value="1"/>
</dbReference>
<evidence type="ECO:0000313" key="7">
    <source>
        <dbReference type="RefSeq" id="XP_029287907.1"/>
    </source>
</evidence>
<reference evidence="7" key="1">
    <citation type="submission" date="2025-08" db="UniProtKB">
        <authorList>
            <consortium name="RefSeq"/>
        </authorList>
    </citation>
    <scope>IDENTIFICATION</scope>
</reference>
<keyword evidence="3" id="KW-1133">Transmembrane helix</keyword>
<sequence>MCISVSLNGSVVLGCLFAPKVHIILFQSQKNVSTLRVATTRFSVTTGQGSSFSQASASNVVPTVCNGREVVDSATSSL</sequence>
<proteinExistence type="predicted"/>
<dbReference type="AlphaFoldDB" id="A0A6J2PS53"/>
<evidence type="ECO:0000256" key="3">
    <source>
        <dbReference type="ARBA" id="ARBA00022989"/>
    </source>
</evidence>
<evidence type="ECO:0000256" key="4">
    <source>
        <dbReference type="ARBA" id="ARBA00023136"/>
    </source>
</evidence>
<dbReference type="KEGG" id="cgob:115008440"/>
<keyword evidence="4" id="KW-0472">Membrane</keyword>
<dbReference type="RefSeq" id="XP_029287907.1">
    <property type="nucleotide sequence ID" value="XM_029432047.1"/>
</dbReference>
<evidence type="ECO:0000313" key="6">
    <source>
        <dbReference type="Proteomes" id="UP000504630"/>
    </source>
</evidence>
<name>A0A6J2PS53_COTGO</name>
<gene>
    <name evidence="7" type="primary">LOC115008440</name>
</gene>
<accession>A0A6J2PS53</accession>
<dbReference type="Proteomes" id="UP000504630">
    <property type="component" value="Chromosome 5"/>
</dbReference>
<dbReference type="OrthoDB" id="8765301at2759"/>
<evidence type="ECO:0000256" key="2">
    <source>
        <dbReference type="ARBA" id="ARBA00022692"/>
    </source>
</evidence>
<keyword evidence="6" id="KW-1185">Reference proteome</keyword>
<evidence type="ECO:0000259" key="5">
    <source>
        <dbReference type="PROSITE" id="PS50259"/>
    </source>
</evidence>
<feature type="domain" description="G-protein coupled receptors family 3 profile" evidence="5">
    <location>
        <begin position="1"/>
        <end position="40"/>
    </location>
</feature>